<evidence type="ECO:0000256" key="1">
    <source>
        <dbReference type="ARBA" id="ARBA00022723"/>
    </source>
</evidence>
<dbReference type="OrthoDB" id="9812065at2"/>
<dbReference type="GO" id="GO:0016810">
    <property type="term" value="F:hydrolase activity, acting on carbon-nitrogen (but not peptide) bonds"/>
    <property type="evidence" value="ECO:0007669"/>
    <property type="project" value="InterPro"/>
</dbReference>
<sequence length="253" mass="28615">MLTLKTTRIVFLAVLAALIYERAPWYGYVVWGVLFTLPLFWGSYHIGSNFYIKVICRGPKEKKEVVLTFDDGPMEQYTPEILEVLAEKGVTATFFLIGKNIPGREDLVRKIYDGGHLIGNHSDSHHVLFDLFSTRKMRADLRAMNAKVREILGVTPRLFRPPYGVTNPNLARAIRKEGVTPIGWNVRSLDTVINDPKALDQRVSKKLKPGSILLFHDTSRSTLTMLPGLIDQIKSKGYTFTSLDKMCNLTPYA</sequence>
<dbReference type="PANTHER" id="PTHR10587:SF133">
    <property type="entry name" value="CHITIN DEACETYLASE 1-RELATED"/>
    <property type="match status" value="1"/>
</dbReference>
<name>A0A4R8DXV7_9BACT</name>
<dbReference type="SUPFAM" id="SSF88713">
    <property type="entry name" value="Glycoside hydrolase/deacetylase"/>
    <property type="match status" value="1"/>
</dbReference>
<gene>
    <name evidence="5" type="ORF">EDB95_3332</name>
</gene>
<dbReference type="GO" id="GO:0005975">
    <property type="term" value="P:carbohydrate metabolic process"/>
    <property type="evidence" value="ECO:0007669"/>
    <property type="project" value="InterPro"/>
</dbReference>
<dbReference type="Proteomes" id="UP000294498">
    <property type="component" value="Unassembled WGS sequence"/>
</dbReference>
<dbReference type="EMBL" id="SODV01000001">
    <property type="protein sequence ID" value="TDX02277.1"/>
    <property type="molecule type" value="Genomic_DNA"/>
</dbReference>
<keyword evidence="1" id="KW-0479">Metal-binding</keyword>
<keyword evidence="3" id="KW-0472">Membrane</keyword>
<keyword evidence="3" id="KW-0812">Transmembrane</keyword>
<dbReference type="GO" id="GO:0046872">
    <property type="term" value="F:metal ion binding"/>
    <property type="evidence" value="ECO:0007669"/>
    <property type="project" value="UniProtKB-KW"/>
</dbReference>
<dbReference type="InterPro" id="IPR050248">
    <property type="entry name" value="Polysacc_deacetylase_ArnD"/>
</dbReference>
<keyword evidence="3" id="KW-1133">Transmembrane helix</keyword>
<dbReference type="CDD" id="cd10917">
    <property type="entry name" value="CE4_NodB_like_6s_7s"/>
    <property type="match status" value="1"/>
</dbReference>
<feature type="transmembrane region" description="Helical" evidence="3">
    <location>
        <begin position="29"/>
        <end position="52"/>
    </location>
</feature>
<dbReference type="PANTHER" id="PTHR10587">
    <property type="entry name" value="GLYCOSYL TRANSFERASE-RELATED"/>
    <property type="match status" value="1"/>
</dbReference>
<evidence type="ECO:0000256" key="3">
    <source>
        <dbReference type="SAM" id="Phobius"/>
    </source>
</evidence>
<evidence type="ECO:0000313" key="5">
    <source>
        <dbReference type="EMBL" id="TDX02277.1"/>
    </source>
</evidence>
<dbReference type="InterPro" id="IPR011330">
    <property type="entry name" value="Glyco_hydro/deAcase_b/a-brl"/>
</dbReference>
<dbReference type="RefSeq" id="WP_133994896.1">
    <property type="nucleotide sequence ID" value="NZ_SODV01000001.1"/>
</dbReference>
<keyword evidence="2" id="KW-0378">Hydrolase</keyword>
<keyword evidence="6" id="KW-1185">Reference proteome</keyword>
<organism evidence="5 6">
    <name type="scientific">Dinghuibacter silviterrae</name>
    <dbReference type="NCBI Taxonomy" id="1539049"/>
    <lineage>
        <taxon>Bacteria</taxon>
        <taxon>Pseudomonadati</taxon>
        <taxon>Bacteroidota</taxon>
        <taxon>Chitinophagia</taxon>
        <taxon>Chitinophagales</taxon>
        <taxon>Chitinophagaceae</taxon>
        <taxon>Dinghuibacter</taxon>
    </lineage>
</organism>
<dbReference type="Pfam" id="PF01522">
    <property type="entry name" value="Polysacc_deac_1"/>
    <property type="match status" value="1"/>
</dbReference>
<proteinExistence type="predicted"/>
<dbReference type="AlphaFoldDB" id="A0A4R8DXV7"/>
<accession>A0A4R8DXV7</accession>
<dbReference type="GO" id="GO:0016020">
    <property type="term" value="C:membrane"/>
    <property type="evidence" value="ECO:0007669"/>
    <property type="project" value="TreeGrafter"/>
</dbReference>
<evidence type="ECO:0000313" key="6">
    <source>
        <dbReference type="Proteomes" id="UP000294498"/>
    </source>
</evidence>
<protein>
    <submittedName>
        <fullName evidence="5">Peptidoglycan/xylan/chitin deacetylase (PgdA/CDA1 family)</fullName>
    </submittedName>
</protein>
<dbReference type="PROSITE" id="PS51677">
    <property type="entry name" value="NODB"/>
    <property type="match status" value="1"/>
</dbReference>
<comment type="caution">
    <text evidence="5">The sequence shown here is derived from an EMBL/GenBank/DDBJ whole genome shotgun (WGS) entry which is preliminary data.</text>
</comment>
<dbReference type="InterPro" id="IPR002509">
    <property type="entry name" value="NODB_dom"/>
</dbReference>
<feature type="domain" description="NodB homology" evidence="4">
    <location>
        <begin position="63"/>
        <end position="241"/>
    </location>
</feature>
<evidence type="ECO:0000256" key="2">
    <source>
        <dbReference type="ARBA" id="ARBA00022801"/>
    </source>
</evidence>
<dbReference type="Gene3D" id="3.20.20.370">
    <property type="entry name" value="Glycoside hydrolase/deacetylase"/>
    <property type="match status" value="1"/>
</dbReference>
<evidence type="ECO:0000259" key="4">
    <source>
        <dbReference type="PROSITE" id="PS51677"/>
    </source>
</evidence>
<reference evidence="5 6" key="1">
    <citation type="submission" date="2019-03" db="EMBL/GenBank/DDBJ databases">
        <title>Genomic Encyclopedia of Type Strains, Phase IV (KMG-IV): sequencing the most valuable type-strain genomes for metagenomic binning, comparative biology and taxonomic classification.</title>
        <authorList>
            <person name="Goeker M."/>
        </authorList>
    </citation>
    <scope>NUCLEOTIDE SEQUENCE [LARGE SCALE GENOMIC DNA]</scope>
    <source>
        <strain evidence="5 6">DSM 100059</strain>
    </source>
</reference>